<dbReference type="AlphaFoldDB" id="A0A9D1UMQ0"/>
<evidence type="ECO:0000313" key="5">
    <source>
        <dbReference type="Proteomes" id="UP000824190"/>
    </source>
</evidence>
<dbReference type="Proteomes" id="UP000824190">
    <property type="component" value="Unassembled WGS sequence"/>
</dbReference>
<dbReference type="EMBL" id="DXGC01000094">
    <property type="protein sequence ID" value="HIW92236.1"/>
    <property type="molecule type" value="Genomic_DNA"/>
</dbReference>
<evidence type="ECO:0000259" key="3">
    <source>
        <dbReference type="SMART" id="SM00829"/>
    </source>
</evidence>
<dbReference type="PANTHER" id="PTHR48106:SF18">
    <property type="entry name" value="QUINONE OXIDOREDUCTASE PIG3"/>
    <property type="match status" value="1"/>
</dbReference>
<dbReference type="InterPro" id="IPR011032">
    <property type="entry name" value="GroES-like_sf"/>
</dbReference>
<dbReference type="InterPro" id="IPR020843">
    <property type="entry name" value="ER"/>
</dbReference>
<evidence type="ECO:0000256" key="1">
    <source>
        <dbReference type="ARBA" id="ARBA00022857"/>
    </source>
</evidence>
<comment type="caution">
    <text evidence="4">The sequence shown here is derived from an EMBL/GenBank/DDBJ whole genome shotgun (WGS) entry which is preliminary data.</text>
</comment>
<reference evidence="4" key="1">
    <citation type="journal article" date="2021" name="PeerJ">
        <title>Extensive microbial diversity within the chicken gut microbiome revealed by metagenomics and culture.</title>
        <authorList>
            <person name="Gilroy R."/>
            <person name="Ravi A."/>
            <person name="Getino M."/>
            <person name="Pursley I."/>
            <person name="Horton D.L."/>
            <person name="Alikhan N.F."/>
            <person name="Baker D."/>
            <person name="Gharbi K."/>
            <person name="Hall N."/>
            <person name="Watson M."/>
            <person name="Adriaenssens E.M."/>
            <person name="Foster-Nyarko E."/>
            <person name="Jarju S."/>
            <person name="Secka A."/>
            <person name="Antonio M."/>
            <person name="Oren A."/>
            <person name="Chaudhuri R.R."/>
            <person name="La Ragione R."/>
            <person name="Hildebrand F."/>
            <person name="Pallen M.J."/>
        </authorList>
    </citation>
    <scope>NUCLEOTIDE SEQUENCE</scope>
    <source>
        <strain evidence="4">CHK32-1732</strain>
    </source>
</reference>
<feature type="domain" description="Enoyl reductase (ER)" evidence="3">
    <location>
        <begin position="16"/>
        <end position="293"/>
    </location>
</feature>
<gene>
    <name evidence="4" type="ORF">H9870_11320</name>
</gene>
<dbReference type="Pfam" id="PF00107">
    <property type="entry name" value="ADH_zinc_N"/>
    <property type="match status" value="1"/>
</dbReference>
<dbReference type="PANTHER" id="PTHR48106">
    <property type="entry name" value="QUINONE OXIDOREDUCTASE PIG3-RELATED"/>
    <property type="match status" value="1"/>
</dbReference>
<reference evidence="4" key="2">
    <citation type="submission" date="2021-04" db="EMBL/GenBank/DDBJ databases">
        <authorList>
            <person name="Gilroy R."/>
        </authorList>
    </citation>
    <scope>NUCLEOTIDE SEQUENCE</scope>
    <source>
        <strain evidence="4">CHK32-1732</strain>
    </source>
</reference>
<accession>A0A9D1UMQ0</accession>
<proteinExistence type="predicted"/>
<dbReference type="GO" id="GO:0016651">
    <property type="term" value="F:oxidoreductase activity, acting on NAD(P)H"/>
    <property type="evidence" value="ECO:0007669"/>
    <property type="project" value="TreeGrafter"/>
</dbReference>
<dbReference type="GO" id="GO:0070402">
    <property type="term" value="F:NADPH binding"/>
    <property type="evidence" value="ECO:0007669"/>
    <property type="project" value="TreeGrafter"/>
</dbReference>
<sequence length="295" mass="29897">MLIHGFTRYGGPEVAGPLEVPDAELPAGASPAVLVELLATTVNPADIKVREGLRAGKVQVDFPMAMGREAAGRVFAASPGTGFEVGDPVVGGTFAGTGSYAEKVLLDAAQTTLIPDGVPAEQAACVPVALGTAWDAVHELRDAGLPDGGTVVVLGAGGGVGHAAVQLARHLGFTVVGVASESKQDLVTDLGATFVESGTDWVERLGDADAIVDTVGPPVLDDFTSRFPEAPVRSTAGGPAVTRRRSGPVFAEILELIAAGHVKAHISEVHRLSDAATAVATVEDGHAVGKVVIVT</sequence>
<evidence type="ECO:0000256" key="2">
    <source>
        <dbReference type="ARBA" id="ARBA00023002"/>
    </source>
</evidence>
<dbReference type="SUPFAM" id="SSF50129">
    <property type="entry name" value="GroES-like"/>
    <property type="match status" value="1"/>
</dbReference>
<dbReference type="InterPro" id="IPR013149">
    <property type="entry name" value="ADH-like_C"/>
</dbReference>
<keyword evidence="2" id="KW-0560">Oxidoreductase</keyword>
<dbReference type="SMART" id="SM00829">
    <property type="entry name" value="PKS_ER"/>
    <property type="match status" value="1"/>
</dbReference>
<evidence type="ECO:0000313" key="4">
    <source>
        <dbReference type="EMBL" id="HIW92236.1"/>
    </source>
</evidence>
<dbReference type="Pfam" id="PF08240">
    <property type="entry name" value="ADH_N"/>
    <property type="match status" value="1"/>
</dbReference>
<dbReference type="Gene3D" id="3.90.180.10">
    <property type="entry name" value="Medium-chain alcohol dehydrogenases, catalytic domain"/>
    <property type="match status" value="1"/>
</dbReference>
<dbReference type="Pfam" id="PF13602">
    <property type="entry name" value="ADH_zinc_N_2"/>
    <property type="match status" value="1"/>
</dbReference>
<dbReference type="InterPro" id="IPR013154">
    <property type="entry name" value="ADH-like_N"/>
</dbReference>
<name>A0A9D1UMQ0_9CORY</name>
<keyword evidence="1" id="KW-0521">NADP</keyword>
<dbReference type="InterPro" id="IPR036291">
    <property type="entry name" value="NAD(P)-bd_dom_sf"/>
</dbReference>
<organism evidence="4 5">
    <name type="scientific">Candidatus Corynebacterium avicola</name>
    <dbReference type="NCBI Taxonomy" id="2838527"/>
    <lineage>
        <taxon>Bacteria</taxon>
        <taxon>Bacillati</taxon>
        <taxon>Actinomycetota</taxon>
        <taxon>Actinomycetes</taxon>
        <taxon>Mycobacteriales</taxon>
        <taxon>Corynebacteriaceae</taxon>
        <taxon>Corynebacterium</taxon>
    </lineage>
</organism>
<dbReference type="SUPFAM" id="SSF51735">
    <property type="entry name" value="NAD(P)-binding Rossmann-fold domains"/>
    <property type="match status" value="1"/>
</dbReference>
<dbReference type="Gene3D" id="3.40.50.720">
    <property type="entry name" value="NAD(P)-binding Rossmann-like Domain"/>
    <property type="match status" value="1"/>
</dbReference>
<protein>
    <submittedName>
        <fullName evidence="4">Zinc-binding dehydrogenase</fullName>
    </submittedName>
</protein>